<gene>
    <name evidence="1" type="ORF">ELS17_15320</name>
</gene>
<reference evidence="1 2" key="1">
    <citation type="submission" date="2019-02" db="EMBL/GenBank/DDBJ databases">
        <title>Genome analysis provides insights into bioremediation potentialities and Haloocin production by Natrinema altunense strain 4.1R isolated from Chott Douz in Tunisian desert.</title>
        <authorList>
            <person name="Najjari A."/>
            <person name="Youssef N."/>
            <person name="Ben Dhia O."/>
            <person name="Ferjani R."/>
            <person name="El Hidri D."/>
            <person name="Ouzari H.I."/>
            <person name="Cherif A."/>
        </authorList>
    </citation>
    <scope>NUCLEOTIDE SEQUENCE [LARGE SCALE GENOMIC DNA]</scope>
    <source>
        <strain evidence="1 2">4.1R</strain>
    </source>
</reference>
<evidence type="ECO:0000313" key="1">
    <source>
        <dbReference type="EMBL" id="RZH67129.1"/>
    </source>
</evidence>
<comment type="caution">
    <text evidence="1">The sequence shown here is derived from an EMBL/GenBank/DDBJ whole genome shotgun (WGS) entry which is preliminary data.</text>
</comment>
<name>A0A482XUY4_9EURY</name>
<dbReference type="Proteomes" id="UP000292704">
    <property type="component" value="Unassembled WGS sequence"/>
</dbReference>
<dbReference type="AlphaFoldDB" id="A0A482XUY4"/>
<accession>A0A482XUY4</accession>
<dbReference type="OrthoDB" id="168528at2157"/>
<organism evidence="1 2">
    <name type="scientific">Natrinema altunense</name>
    <dbReference type="NCBI Taxonomy" id="222984"/>
    <lineage>
        <taxon>Archaea</taxon>
        <taxon>Methanobacteriati</taxon>
        <taxon>Methanobacteriota</taxon>
        <taxon>Stenosarchaea group</taxon>
        <taxon>Halobacteria</taxon>
        <taxon>Halobacteriales</taxon>
        <taxon>Natrialbaceae</taxon>
        <taxon>Natrinema</taxon>
    </lineage>
</organism>
<evidence type="ECO:0000313" key="2">
    <source>
        <dbReference type="Proteomes" id="UP000292704"/>
    </source>
</evidence>
<proteinExistence type="predicted"/>
<protein>
    <submittedName>
        <fullName evidence="1">Uncharacterized protein</fullName>
    </submittedName>
</protein>
<sequence>MKALVFHLDIESDNQDLLREATHEVRRTYTETIRLAKAGVGWDTIPDRVADDVALVKNTLQRVVVKVLCTMESYYGYDDYRHVNIATRGIAQETEWTVPALNSLPQVRTVDGRHRVPWMPRP</sequence>
<dbReference type="EMBL" id="SHMR01000007">
    <property type="protein sequence ID" value="RZH67129.1"/>
    <property type="molecule type" value="Genomic_DNA"/>
</dbReference>